<keyword evidence="11" id="KW-0540">Nuclease</keyword>
<dbReference type="GO" id="GO:0000213">
    <property type="term" value="F:tRNA-intron lyase activity"/>
    <property type="evidence" value="ECO:0007669"/>
    <property type="project" value="UniProtKB-UniRule"/>
</dbReference>
<name>A0A1E3PRH4_9ASCO</name>
<dbReference type="InterPro" id="IPR036167">
    <property type="entry name" value="tRNA_intron_Endo_cat-like_sf"/>
</dbReference>
<evidence type="ECO:0000256" key="9">
    <source>
        <dbReference type="PIRSR" id="PIRSR011789-1"/>
    </source>
</evidence>
<evidence type="ECO:0000313" key="11">
    <source>
        <dbReference type="EMBL" id="ODQ67898.1"/>
    </source>
</evidence>
<sequence length="248" mass="28818">MEHLELERRKMIDRGEIVSTEIERPTRPDEVTVISSYVESVSAADNNSNDFLNTIRTEDDVILTSDGVLISQEYFQLMPVEAFFLSYSLGVLTVSEGGKTLASVDLFNRLLVNQNFFQFDDKFILEYVVYHHYRSLGWCVRGGVKFGVDFMLYKRGPPFSHAEFAVLVIPCYNDEITDNSLRKDWWWNTNISRIIGGVKKTLVFCYVEIPKDTKTLDNEGLLDVTGLLSRYRVREIVYRRWLPSRNRD</sequence>
<evidence type="ECO:0000256" key="5">
    <source>
        <dbReference type="ARBA" id="ARBA00054838"/>
    </source>
</evidence>
<dbReference type="GO" id="GO:0000379">
    <property type="term" value="P:tRNA-type intron splice site recognition and cleavage"/>
    <property type="evidence" value="ECO:0007669"/>
    <property type="project" value="TreeGrafter"/>
</dbReference>
<feature type="active site" evidence="9">
    <location>
        <position position="200"/>
    </location>
</feature>
<dbReference type="PANTHER" id="PTHR21227">
    <property type="entry name" value="TRNA-SPLICING ENDONUCLEASE SUBUNIT SEN2"/>
    <property type="match status" value="1"/>
</dbReference>
<dbReference type="EC" id="4.6.1.16" evidence="2 8"/>
<evidence type="ECO:0000256" key="6">
    <source>
        <dbReference type="ARBA" id="ARBA00062061"/>
    </source>
</evidence>
<protein>
    <recommendedName>
        <fullName evidence="7 8">tRNA-splicing endonuclease subunit Sen2</fullName>
        <ecNumber evidence="2 8">4.6.1.16</ecNumber>
    </recommendedName>
</protein>
<dbReference type="GO" id="GO:0000214">
    <property type="term" value="C:tRNA-intron endonuclease complex"/>
    <property type="evidence" value="ECO:0007669"/>
    <property type="project" value="UniProtKB-UniRule"/>
</dbReference>
<dbReference type="PANTHER" id="PTHR21227:SF0">
    <property type="entry name" value="TRNA-SPLICING ENDONUCLEASE SUBUNIT SEN2"/>
    <property type="match status" value="1"/>
</dbReference>
<reference evidence="11 12" key="1">
    <citation type="journal article" date="2016" name="Proc. Natl. Acad. Sci. U.S.A.">
        <title>Comparative genomics of biotechnologically important yeasts.</title>
        <authorList>
            <person name="Riley R."/>
            <person name="Haridas S."/>
            <person name="Wolfe K.H."/>
            <person name="Lopes M.R."/>
            <person name="Hittinger C.T."/>
            <person name="Goeker M."/>
            <person name="Salamov A.A."/>
            <person name="Wisecaver J.H."/>
            <person name="Long T.M."/>
            <person name="Calvey C.H."/>
            <person name="Aerts A.L."/>
            <person name="Barry K.W."/>
            <person name="Choi C."/>
            <person name="Clum A."/>
            <person name="Coughlan A.Y."/>
            <person name="Deshpande S."/>
            <person name="Douglass A.P."/>
            <person name="Hanson S.J."/>
            <person name="Klenk H.-P."/>
            <person name="LaButti K.M."/>
            <person name="Lapidus A."/>
            <person name="Lindquist E.A."/>
            <person name="Lipzen A.M."/>
            <person name="Meier-Kolthoff J.P."/>
            <person name="Ohm R.A."/>
            <person name="Otillar R.P."/>
            <person name="Pangilinan J.L."/>
            <person name="Peng Y."/>
            <person name="Rokas A."/>
            <person name="Rosa C.A."/>
            <person name="Scheuner C."/>
            <person name="Sibirny A.A."/>
            <person name="Slot J.C."/>
            <person name="Stielow J.B."/>
            <person name="Sun H."/>
            <person name="Kurtzman C.P."/>
            <person name="Blackwell M."/>
            <person name="Grigoriev I.V."/>
            <person name="Jeffries T.W."/>
        </authorList>
    </citation>
    <scope>NUCLEOTIDE SEQUENCE [LARGE SCALE GENOMIC DNA]</scope>
    <source>
        <strain evidence="11 12">DSM 6958</strain>
    </source>
</reference>
<dbReference type="STRING" id="857566.A0A1E3PRH4"/>
<dbReference type="SUPFAM" id="SSF53032">
    <property type="entry name" value="tRNA-intron endonuclease catalytic domain-like"/>
    <property type="match status" value="1"/>
</dbReference>
<keyword evidence="4 8" id="KW-0456">Lyase</keyword>
<dbReference type="OrthoDB" id="10249562at2759"/>
<organism evidence="11 12">
    <name type="scientific">Nadsonia fulvescens var. elongata DSM 6958</name>
    <dbReference type="NCBI Taxonomy" id="857566"/>
    <lineage>
        <taxon>Eukaryota</taxon>
        <taxon>Fungi</taxon>
        <taxon>Dikarya</taxon>
        <taxon>Ascomycota</taxon>
        <taxon>Saccharomycotina</taxon>
        <taxon>Dipodascomycetes</taxon>
        <taxon>Dipodascales</taxon>
        <taxon>Dipodascales incertae sedis</taxon>
        <taxon>Nadsonia</taxon>
    </lineage>
</organism>
<feature type="active site" evidence="9">
    <location>
        <position position="153"/>
    </location>
</feature>
<gene>
    <name evidence="11" type="ORF">NADFUDRAFT_81026</name>
</gene>
<accession>A0A1E3PRH4</accession>
<dbReference type="AlphaFoldDB" id="A0A1E3PRH4"/>
<feature type="active site" evidence="9">
    <location>
        <position position="161"/>
    </location>
</feature>
<dbReference type="CDD" id="cd22363">
    <property type="entry name" value="tRNA-intron_lyase_C"/>
    <property type="match status" value="1"/>
</dbReference>
<evidence type="ECO:0000256" key="7">
    <source>
        <dbReference type="ARBA" id="ARBA00071058"/>
    </source>
</evidence>
<keyword evidence="11" id="KW-0255">Endonuclease</keyword>
<comment type="function">
    <text evidence="5">Constitutes one of the two catalytic subunit of the tRNA-splicing endonuclease complex, a complex responsible for identification and cleavage of the splice sites in pre-tRNA. It cleaves pre-tRNA at the 5'- and 3'-splice sites to release the intron. The products are an intron and two tRNA half-molecules bearing 2',3'-cyclic phosphate and 5'-OH termini. There are no conserved sequences at the splice sites, but the intron is invariably located at the same site in the gene, placing the splice sites an invariant distance from the constant structural features of the tRNA body. This subunit may anchor the endonuclease complex to the nuclear membrane. Probably carries the active site for 5'-splice site cleavage.</text>
</comment>
<dbReference type="EMBL" id="KV454406">
    <property type="protein sequence ID" value="ODQ67898.1"/>
    <property type="molecule type" value="Genomic_DNA"/>
</dbReference>
<comment type="similarity">
    <text evidence="1 8">Belongs to the tRNA-intron endonuclease family.</text>
</comment>
<evidence type="ECO:0000256" key="8">
    <source>
        <dbReference type="PIRNR" id="PIRNR011789"/>
    </source>
</evidence>
<dbReference type="Gene3D" id="3.40.1350.10">
    <property type="match status" value="1"/>
</dbReference>
<dbReference type="Proteomes" id="UP000095009">
    <property type="component" value="Unassembled WGS sequence"/>
</dbReference>
<dbReference type="GO" id="GO:0005737">
    <property type="term" value="C:cytoplasm"/>
    <property type="evidence" value="ECO:0007669"/>
    <property type="project" value="TreeGrafter"/>
</dbReference>
<dbReference type="Pfam" id="PF01974">
    <property type="entry name" value="tRNA_int_endo"/>
    <property type="match status" value="1"/>
</dbReference>
<dbReference type="InterPro" id="IPR011856">
    <property type="entry name" value="tRNA_endonuc-like_dom_sf"/>
</dbReference>
<comment type="subunit">
    <text evidence="6">Heterotetramer composed of SEN2, SEN15, SEN34 and SEN54. Interacts directly with SEN54.</text>
</comment>
<dbReference type="GO" id="GO:0003676">
    <property type="term" value="F:nucleic acid binding"/>
    <property type="evidence" value="ECO:0007669"/>
    <property type="project" value="InterPro"/>
</dbReference>
<feature type="domain" description="tRNA intron endonuclease catalytic" evidence="10">
    <location>
        <begin position="123"/>
        <end position="208"/>
    </location>
</feature>
<keyword evidence="3 8" id="KW-0819">tRNA processing</keyword>
<evidence type="ECO:0000256" key="3">
    <source>
        <dbReference type="ARBA" id="ARBA00022694"/>
    </source>
</evidence>
<keyword evidence="11" id="KW-0378">Hydrolase</keyword>
<evidence type="ECO:0000256" key="4">
    <source>
        <dbReference type="ARBA" id="ARBA00023239"/>
    </source>
</evidence>
<evidence type="ECO:0000256" key="1">
    <source>
        <dbReference type="ARBA" id="ARBA00008078"/>
    </source>
</evidence>
<dbReference type="InterPro" id="IPR006676">
    <property type="entry name" value="tRNA_splic"/>
</dbReference>
<dbReference type="FunFam" id="3.40.1350.10:FF:000011">
    <property type="entry name" value="tRNA-splicing endonuclease subunit Sen2"/>
    <property type="match status" value="1"/>
</dbReference>
<dbReference type="PIRSF" id="PIRSF011789">
    <property type="entry name" value="tRNA_splic_SEN2"/>
    <property type="match status" value="1"/>
</dbReference>
<keyword evidence="12" id="KW-1185">Reference proteome</keyword>
<evidence type="ECO:0000256" key="2">
    <source>
        <dbReference type="ARBA" id="ARBA00012573"/>
    </source>
</evidence>
<dbReference type="InterPro" id="IPR016589">
    <property type="entry name" value="tRNA_splic_SEN2"/>
</dbReference>
<proteinExistence type="inferred from homology"/>
<evidence type="ECO:0000313" key="12">
    <source>
        <dbReference type="Proteomes" id="UP000095009"/>
    </source>
</evidence>
<dbReference type="InterPro" id="IPR006677">
    <property type="entry name" value="tRNA_intron_Endonuc_cat-like"/>
</dbReference>
<evidence type="ECO:0000259" key="10">
    <source>
        <dbReference type="Pfam" id="PF01974"/>
    </source>
</evidence>
<dbReference type="NCBIfam" id="TIGR00324">
    <property type="entry name" value="endA"/>
    <property type="match status" value="1"/>
</dbReference>